<dbReference type="InterPro" id="IPR000524">
    <property type="entry name" value="Tscrpt_reg_HTH_GntR"/>
</dbReference>
<dbReference type="Pfam" id="PF00392">
    <property type="entry name" value="GntR"/>
    <property type="match status" value="1"/>
</dbReference>
<evidence type="ECO:0000259" key="4">
    <source>
        <dbReference type="PROSITE" id="PS50949"/>
    </source>
</evidence>
<evidence type="ECO:0000313" key="6">
    <source>
        <dbReference type="Proteomes" id="UP001198182"/>
    </source>
</evidence>
<protein>
    <submittedName>
        <fullName evidence="5">GntR family transcriptional regulator</fullName>
    </submittedName>
</protein>
<reference evidence="5" key="1">
    <citation type="submission" date="2021-10" db="EMBL/GenBank/DDBJ databases">
        <title>Anaerobic single-cell dispensing facilitates the cultivation of human gut bacteria.</title>
        <authorList>
            <person name="Afrizal A."/>
        </authorList>
    </citation>
    <scope>NUCLEOTIDE SEQUENCE</scope>
    <source>
        <strain evidence="5">CLA-AA-H215</strain>
    </source>
</reference>
<keyword evidence="3" id="KW-0804">Transcription</keyword>
<proteinExistence type="predicted"/>
<evidence type="ECO:0000256" key="1">
    <source>
        <dbReference type="ARBA" id="ARBA00023015"/>
    </source>
</evidence>
<dbReference type="SUPFAM" id="SSF46785">
    <property type="entry name" value="Winged helix' DNA-binding domain"/>
    <property type="match status" value="1"/>
</dbReference>
<evidence type="ECO:0000256" key="2">
    <source>
        <dbReference type="ARBA" id="ARBA00023125"/>
    </source>
</evidence>
<feature type="domain" description="HTH gntR-type" evidence="4">
    <location>
        <begin position="10"/>
        <end position="78"/>
    </location>
</feature>
<accession>A0AAE3JFE5</accession>
<evidence type="ECO:0000313" key="5">
    <source>
        <dbReference type="EMBL" id="MCC2230647.1"/>
    </source>
</evidence>
<keyword evidence="6" id="KW-1185">Reference proteome</keyword>
<dbReference type="Proteomes" id="UP001198182">
    <property type="component" value="Unassembled WGS sequence"/>
</dbReference>
<dbReference type="GO" id="GO:0003677">
    <property type="term" value="F:DNA binding"/>
    <property type="evidence" value="ECO:0007669"/>
    <property type="project" value="UniProtKB-KW"/>
</dbReference>
<comment type="caution">
    <text evidence="5">The sequence shown here is derived from an EMBL/GenBank/DDBJ whole genome shotgun (WGS) entry which is preliminary data.</text>
</comment>
<dbReference type="PROSITE" id="PS50949">
    <property type="entry name" value="HTH_GNTR"/>
    <property type="match status" value="1"/>
</dbReference>
<name>A0AAE3JFE5_9FIRM</name>
<dbReference type="AlphaFoldDB" id="A0AAE3JFE5"/>
<dbReference type="GO" id="GO:0003700">
    <property type="term" value="F:DNA-binding transcription factor activity"/>
    <property type="evidence" value="ECO:0007669"/>
    <property type="project" value="InterPro"/>
</dbReference>
<keyword evidence="1" id="KW-0805">Transcription regulation</keyword>
<dbReference type="InterPro" id="IPR036390">
    <property type="entry name" value="WH_DNA-bd_sf"/>
</dbReference>
<dbReference type="Gene3D" id="1.10.10.10">
    <property type="entry name" value="Winged helix-like DNA-binding domain superfamily/Winged helix DNA-binding domain"/>
    <property type="match status" value="1"/>
</dbReference>
<dbReference type="InterPro" id="IPR036388">
    <property type="entry name" value="WH-like_DNA-bd_sf"/>
</dbReference>
<dbReference type="EMBL" id="JAJEQR010000014">
    <property type="protein sequence ID" value="MCC2230647.1"/>
    <property type="molecule type" value="Genomic_DNA"/>
</dbReference>
<evidence type="ECO:0000256" key="3">
    <source>
        <dbReference type="ARBA" id="ARBA00023163"/>
    </source>
</evidence>
<gene>
    <name evidence="5" type="ORF">LKD81_06485</name>
</gene>
<dbReference type="PANTHER" id="PTHR38445:SF9">
    <property type="entry name" value="HTH-TYPE TRANSCRIPTIONAL REPRESSOR YTRA"/>
    <property type="match status" value="1"/>
</dbReference>
<dbReference type="CDD" id="cd07377">
    <property type="entry name" value="WHTH_GntR"/>
    <property type="match status" value="1"/>
</dbReference>
<organism evidence="5 6">
    <name type="scientific">Hominifimenecus microfluidus</name>
    <dbReference type="NCBI Taxonomy" id="2885348"/>
    <lineage>
        <taxon>Bacteria</taxon>
        <taxon>Bacillati</taxon>
        <taxon>Bacillota</taxon>
        <taxon>Clostridia</taxon>
        <taxon>Lachnospirales</taxon>
        <taxon>Lachnospiraceae</taxon>
        <taxon>Hominifimenecus</taxon>
    </lineage>
</organism>
<dbReference type="SMART" id="SM00345">
    <property type="entry name" value="HTH_GNTR"/>
    <property type="match status" value="1"/>
</dbReference>
<sequence length="126" mass="14370">MFQINIFNRKPIYEQMIDQTERLILTGILTEEEQLPSVRSLSVELSVNPNTIQKAYAELDRRGLTYVIPGRGNFVSAQAKEKIRQMKLSQMGAFAMSVRELAMAGIRKEEVIQCVEEAYRKEGESA</sequence>
<dbReference type="RefSeq" id="WP_308453282.1">
    <property type="nucleotide sequence ID" value="NZ_JAJEQR010000014.1"/>
</dbReference>
<keyword evidence="2" id="KW-0238">DNA-binding</keyword>
<dbReference type="PANTHER" id="PTHR38445">
    <property type="entry name" value="HTH-TYPE TRANSCRIPTIONAL REPRESSOR YTRA"/>
    <property type="match status" value="1"/>
</dbReference>